<name>A0A0K1LS00_9CAUD</name>
<accession>A0A0K1LS00</accession>
<gene>
    <name evidence="1" type="ORF">MADRUGA_66</name>
</gene>
<protein>
    <submittedName>
        <fullName evidence="1">Uncharacterized protein</fullName>
    </submittedName>
</protein>
<evidence type="ECO:0000313" key="2">
    <source>
        <dbReference type="Proteomes" id="UP000222075"/>
    </source>
</evidence>
<dbReference type="Proteomes" id="UP000222075">
    <property type="component" value="Segment"/>
</dbReference>
<dbReference type="EMBL" id="KR997933">
    <property type="protein sequence ID" value="AKU45356.1"/>
    <property type="molecule type" value="Genomic_DNA"/>
</dbReference>
<reference evidence="1 2" key="1">
    <citation type="journal article" date="2016" name="BMC Microbiol.">
        <title>Characterization of mycobacteria and mycobacteriophages isolated from compost at the Sao Paulo Zoo Park Foundation in Brazil and creation of the new mycobacteriophage Cluster U.</title>
        <authorList>
            <person name="Lima-Junior J.D."/>
            <person name="Viana-Niero C."/>
            <person name="Conde Oliveira D.V."/>
            <person name="Machado G.E."/>
            <person name="Rabello M.C."/>
            <person name="Martins-Junior J."/>
            <person name="Martins L.F."/>
            <person name="Digiampietri L.A."/>
            <person name="da Silva A.M."/>
            <person name="Setubal J.C."/>
            <person name="Russell D.A."/>
            <person name="Jacobs-Sera D."/>
            <person name="Pope W.H."/>
            <person name="Hatfull G.F."/>
            <person name="Leao S.C."/>
        </authorList>
    </citation>
    <scope>NUCLEOTIDE SEQUENCE [LARGE SCALE GENOMIC DNA]</scope>
</reference>
<organism evidence="1 2">
    <name type="scientific">Mycobacterium phage Madruga</name>
    <dbReference type="NCBI Taxonomy" id="1675552"/>
    <lineage>
        <taxon>Viruses</taxon>
        <taxon>Duplodnaviria</taxon>
        <taxon>Heunggongvirae</taxon>
        <taxon>Uroviricota</taxon>
        <taxon>Caudoviricetes</taxon>
        <taxon>Patiencevirus</taxon>
        <taxon>Patiencevirus patience</taxon>
    </lineage>
</organism>
<evidence type="ECO:0000313" key="1">
    <source>
        <dbReference type="EMBL" id="AKU45356.1"/>
    </source>
</evidence>
<sequence length="55" mass="6415">MPSERKTELEQAIERLDVKLSQLDQIPRPTKAQVNSLMILCQKVIVEFYKKKGNQ</sequence>
<proteinExistence type="predicted"/>